<dbReference type="AlphaFoldDB" id="A0A2S5DRR6"/>
<name>A0A2S5DRR6_9BURK</name>
<reference evidence="2 3" key="1">
    <citation type="submission" date="2018-01" db="EMBL/GenBank/DDBJ databases">
        <title>Successful Treatment of Persistent Burkholderia cepacia Bacteremia with Ceftazidime-Avibactam.</title>
        <authorList>
            <person name="Tamma P."/>
            <person name="Fan Y."/>
            <person name="Bergman Y."/>
            <person name="Sick-Samuels A."/>
            <person name="Hsu A."/>
            <person name="Timp W."/>
            <person name="Simner P."/>
        </authorList>
    </citation>
    <scope>NUCLEOTIDE SEQUENCE [LARGE SCALE GENOMIC DNA]</scope>
    <source>
        <strain evidence="2 3">170816</strain>
    </source>
</reference>
<evidence type="ECO:0000256" key="1">
    <source>
        <dbReference type="SAM" id="MobiDB-lite"/>
    </source>
</evidence>
<dbReference type="RefSeq" id="WP_089460872.1">
    <property type="nucleotide sequence ID" value="NZ_CM009575.1"/>
</dbReference>
<dbReference type="Proteomes" id="UP000238655">
    <property type="component" value="Chromosome 1"/>
</dbReference>
<feature type="compositionally biased region" description="Basic and acidic residues" evidence="1">
    <location>
        <begin position="44"/>
        <end position="55"/>
    </location>
</feature>
<evidence type="ECO:0000313" key="3">
    <source>
        <dbReference type="Proteomes" id="UP000238655"/>
    </source>
</evidence>
<evidence type="ECO:0000313" key="2">
    <source>
        <dbReference type="EMBL" id="POZ81767.1"/>
    </source>
</evidence>
<proteinExistence type="predicted"/>
<feature type="region of interest" description="Disordered" evidence="1">
    <location>
        <begin position="35"/>
        <end position="78"/>
    </location>
</feature>
<accession>A0A2S5DRR6</accession>
<comment type="caution">
    <text evidence="2">The sequence shown here is derived from an EMBL/GenBank/DDBJ whole genome shotgun (WGS) entry which is preliminary data.</text>
</comment>
<organism evidence="2 3">
    <name type="scientific">Burkholderia contaminans</name>
    <dbReference type="NCBI Taxonomy" id="488447"/>
    <lineage>
        <taxon>Bacteria</taxon>
        <taxon>Pseudomonadati</taxon>
        <taxon>Pseudomonadota</taxon>
        <taxon>Betaproteobacteria</taxon>
        <taxon>Burkholderiales</taxon>
        <taxon>Burkholderiaceae</taxon>
        <taxon>Burkholderia</taxon>
        <taxon>Burkholderia cepacia complex</taxon>
    </lineage>
</organism>
<sequence>MPPVWEYQWEYIDAPYSGPPDRTNFWMTDEEAKHWHGSTKPGARRLDETRRDRKAQAPIPIGNGNFGAAYSGQDAGKPLPRFDSPDLSKLRYWWTHPAYCGRSDIRVLILEVIRLRRKLESGGKT</sequence>
<protein>
    <submittedName>
        <fullName evidence="2">Uncharacterized protein</fullName>
    </submittedName>
</protein>
<dbReference type="EMBL" id="PQVP01000002">
    <property type="protein sequence ID" value="POZ81767.1"/>
    <property type="molecule type" value="Genomic_DNA"/>
</dbReference>
<gene>
    <name evidence="2" type="ORF">C3743_15755</name>
</gene>